<comment type="cofactor">
    <cofactor evidence="1">
        <name>FMN</name>
        <dbReference type="ChEBI" id="CHEBI:58210"/>
    </cofactor>
</comment>
<dbReference type="InterPro" id="IPR052174">
    <property type="entry name" value="Flavoredoxin"/>
</dbReference>
<keyword evidence="6" id="KW-1185">Reference proteome</keyword>
<name>A0A1W6MRQ2_9HYPH</name>
<dbReference type="GO" id="GO:0010181">
    <property type="term" value="F:FMN binding"/>
    <property type="evidence" value="ECO:0007669"/>
    <property type="project" value="InterPro"/>
</dbReference>
<reference evidence="5 6" key="1">
    <citation type="submission" date="2017-02" db="EMBL/GenBank/DDBJ databases">
        <authorList>
            <person name="Peterson S.W."/>
        </authorList>
    </citation>
    <scope>NUCLEOTIDE SEQUENCE [LARGE SCALE GENOMIC DNA]</scope>
    <source>
        <strain evidence="5 6">S285</strain>
    </source>
</reference>
<dbReference type="RefSeq" id="WP_085770307.1">
    <property type="nucleotide sequence ID" value="NZ_AP027149.1"/>
</dbReference>
<dbReference type="OrthoDB" id="9792436at2"/>
<sequence>MKDLPLSKVYQFLEPGPVVLLTTAHKGRANVMTMSWHMMVDFDPPLIACIVSNRDHSFTGLRATKECVIALPSIEIAEKVAAIGNCSGRDTDKFDAFHLTLGEAKHVGAPLVAECFVNIECKVVNTSLVNKYCLFVLEGLKGWIDPTQKEPRTLHHKGFGKFIVDGETIELKSRMP</sequence>
<protein>
    <submittedName>
        <fullName evidence="5">Flavin reductase</fullName>
    </submittedName>
</protein>
<evidence type="ECO:0000313" key="5">
    <source>
        <dbReference type="EMBL" id="ARN80245.1"/>
    </source>
</evidence>
<dbReference type="EMBL" id="CP019948">
    <property type="protein sequence ID" value="ARN80245.1"/>
    <property type="molecule type" value="Genomic_DNA"/>
</dbReference>
<dbReference type="InterPro" id="IPR002563">
    <property type="entry name" value="Flavin_Rdtase-like_dom"/>
</dbReference>
<dbReference type="SUPFAM" id="SSF50475">
    <property type="entry name" value="FMN-binding split barrel"/>
    <property type="match status" value="1"/>
</dbReference>
<dbReference type="PANTHER" id="PTHR43567">
    <property type="entry name" value="FLAVOREDOXIN-RELATED-RELATED"/>
    <property type="match status" value="1"/>
</dbReference>
<dbReference type="PANTHER" id="PTHR43567:SF1">
    <property type="entry name" value="FLAVOREDOXIN"/>
    <property type="match status" value="1"/>
</dbReference>
<dbReference type="Proteomes" id="UP000193978">
    <property type="component" value="Chromosome"/>
</dbReference>
<evidence type="ECO:0000313" key="6">
    <source>
        <dbReference type="Proteomes" id="UP000193978"/>
    </source>
</evidence>
<dbReference type="KEGG" id="mbry:B1812_03135"/>
<evidence type="ECO:0000256" key="3">
    <source>
        <dbReference type="ARBA" id="ARBA00038054"/>
    </source>
</evidence>
<gene>
    <name evidence="5" type="ORF">B1812_03135</name>
</gene>
<organism evidence="5 6">
    <name type="scientific">Methylocystis bryophila</name>
    <dbReference type="NCBI Taxonomy" id="655015"/>
    <lineage>
        <taxon>Bacteria</taxon>
        <taxon>Pseudomonadati</taxon>
        <taxon>Pseudomonadota</taxon>
        <taxon>Alphaproteobacteria</taxon>
        <taxon>Hyphomicrobiales</taxon>
        <taxon>Methylocystaceae</taxon>
        <taxon>Methylocystis</taxon>
    </lineage>
</organism>
<comment type="similarity">
    <text evidence="3">Belongs to the flavoredoxin family.</text>
</comment>
<evidence type="ECO:0000256" key="2">
    <source>
        <dbReference type="ARBA" id="ARBA00022630"/>
    </source>
</evidence>
<evidence type="ECO:0000256" key="1">
    <source>
        <dbReference type="ARBA" id="ARBA00001917"/>
    </source>
</evidence>
<accession>A0A1W6MRQ2</accession>
<feature type="domain" description="Flavin reductase like" evidence="4">
    <location>
        <begin position="12"/>
        <end position="163"/>
    </location>
</feature>
<proteinExistence type="inferred from homology"/>
<dbReference type="SMART" id="SM00903">
    <property type="entry name" value="Flavin_Reduct"/>
    <property type="match status" value="1"/>
</dbReference>
<dbReference type="GO" id="GO:0016646">
    <property type="term" value="F:oxidoreductase activity, acting on the CH-NH group of donors, NAD or NADP as acceptor"/>
    <property type="evidence" value="ECO:0007669"/>
    <property type="project" value="UniProtKB-ARBA"/>
</dbReference>
<evidence type="ECO:0000259" key="4">
    <source>
        <dbReference type="SMART" id="SM00903"/>
    </source>
</evidence>
<dbReference type="InterPro" id="IPR012349">
    <property type="entry name" value="Split_barrel_FMN-bd"/>
</dbReference>
<dbReference type="Gene3D" id="2.30.110.10">
    <property type="entry name" value="Electron Transport, Fmn-binding Protein, Chain A"/>
    <property type="match status" value="1"/>
</dbReference>
<dbReference type="AlphaFoldDB" id="A0A1W6MRQ2"/>
<keyword evidence="2" id="KW-0285">Flavoprotein</keyword>
<dbReference type="STRING" id="655015.B1812_03135"/>
<dbReference type="Pfam" id="PF01613">
    <property type="entry name" value="Flavin_Reduct"/>
    <property type="match status" value="1"/>
</dbReference>